<comment type="caution">
    <text evidence="1">The sequence shown here is derived from an EMBL/GenBank/DDBJ whole genome shotgun (WGS) entry which is preliminary data.</text>
</comment>
<organism evidence="1 2">
    <name type="scientific">Trichonephila clavata</name>
    <name type="common">Joro spider</name>
    <name type="synonym">Nephila clavata</name>
    <dbReference type="NCBI Taxonomy" id="2740835"/>
    <lineage>
        <taxon>Eukaryota</taxon>
        <taxon>Metazoa</taxon>
        <taxon>Ecdysozoa</taxon>
        <taxon>Arthropoda</taxon>
        <taxon>Chelicerata</taxon>
        <taxon>Arachnida</taxon>
        <taxon>Araneae</taxon>
        <taxon>Araneomorphae</taxon>
        <taxon>Entelegynae</taxon>
        <taxon>Araneoidea</taxon>
        <taxon>Nephilidae</taxon>
        <taxon>Trichonephila</taxon>
    </lineage>
</organism>
<proteinExistence type="predicted"/>
<dbReference type="Proteomes" id="UP000887116">
    <property type="component" value="Unassembled WGS sequence"/>
</dbReference>
<protein>
    <submittedName>
        <fullName evidence="1">Uncharacterized protein</fullName>
    </submittedName>
</protein>
<evidence type="ECO:0000313" key="2">
    <source>
        <dbReference type="Proteomes" id="UP000887116"/>
    </source>
</evidence>
<gene>
    <name evidence="1" type="ORF">TNCT_266211</name>
</gene>
<keyword evidence="2" id="KW-1185">Reference proteome</keyword>
<accession>A0A8X6FG65</accession>
<evidence type="ECO:0000313" key="1">
    <source>
        <dbReference type="EMBL" id="GFQ79283.1"/>
    </source>
</evidence>
<name>A0A8X6FG65_TRICU</name>
<reference evidence="1" key="1">
    <citation type="submission" date="2020-07" db="EMBL/GenBank/DDBJ databases">
        <title>Multicomponent nature underlies the extraordinary mechanical properties of spider dragline silk.</title>
        <authorList>
            <person name="Kono N."/>
            <person name="Nakamura H."/>
            <person name="Mori M."/>
            <person name="Yoshida Y."/>
            <person name="Ohtoshi R."/>
            <person name="Malay A.D."/>
            <person name="Moran D.A.P."/>
            <person name="Tomita M."/>
            <person name="Numata K."/>
            <person name="Arakawa K."/>
        </authorList>
    </citation>
    <scope>NUCLEOTIDE SEQUENCE</scope>
</reference>
<sequence length="68" mass="7724">MTVGEPVPDVFGSVLRILIQLENETQLYGVHSNLDYVYLRTPGVLQDVLTLKLIHDSLNRSQRDSCPR</sequence>
<dbReference type="AlphaFoldDB" id="A0A8X6FG65"/>
<dbReference type="EMBL" id="BMAO01022040">
    <property type="protein sequence ID" value="GFQ79283.1"/>
    <property type="molecule type" value="Genomic_DNA"/>
</dbReference>